<dbReference type="RefSeq" id="WP_184109559.1">
    <property type="nucleotide sequence ID" value="NZ_BNAJ01000001.1"/>
</dbReference>
<gene>
    <name evidence="1" type="ORF">GCM10017781_02520</name>
    <name evidence="2" type="ORF">HNQ07_000788</name>
</gene>
<reference evidence="1" key="4">
    <citation type="submission" date="2024-05" db="EMBL/GenBank/DDBJ databases">
        <authorList>
            <person name="Sun Q."/>
            <person name="Zhou Y."/>
        </authorList>
    </citation>
    <scope>NUCLEOTIDE SEQUENCE</scope>
    <source>
        <strain evidence="1">CGMCC 1.18437</strain>
    </source>
</reference>
<reference evidence="4" key="2">
    <citation type="journal article" date="2019" name="Int. J. Syst. Evol. Microbiol.">
        <title>The Global Catalogue of Microorganisms (GCM) 10K type strain sequencing project: providing services to taxonomists for standard genome sequencing and annotation.</title>
        <authorList>
            <consortium name="The Broad Institute Genomics Platform"/>
            <consortium name="The Broad Institute Genome Sequencing Center for Infectious Disease"/>
            <person name="Wu L."/>
            <person name="Ma J."/>
        </authorList>
    </citation>
    <scope>NUCLEOTIDE SEQUENCE [LARGE SCALE GENOMIC DNA]</scope>
    <source>
        <strain evidence="4">CGMCC 1.18437</strain>
    </source>
</reference>
<organism evidence="2 3">
    <name type="scientific">Deinococcus metalli</name>
    <dbReference type="NCBI Taxonomy" id="1141878"/>
    <lineage>
        <taxon>Bacteria</taxon>
        <taxon>Thermotogati</taxon>
        <taxon>Deinococcota</taxon>
        <taxon>Deinococci</taxon>
        <taxon>Deinococcales</taxon>
        <taxon>Deinococcaceae</taxon>
        <taxon>Deinococcus</taxon>
    </lineage>
</organism>
<comment type="caution">
    <text evidence="2">The sequence shown here is derived from an EMBL/GenBank/DDBJ whole genome shotgun (WGS) entry which is preliminary data.</text>
</comment>
<dbReference type="AlphaFoldDB" id="A0A7W8KF45"/>
<protein>
    <submittedName>
        <fullName evidence="2">Uncharacterized protein</fullName>
    </submittedName>
</protein>
<sequence length="180" mass="20126">MHAEATLVPLLFFGSVFAFPLVRRQLIHRHEMERLAALRPALPAPESAAPPAADDAPALALRLPEPHRQYALALLCRLQDAPYDRLDPQAQFLLRQARLDYLPATLRAYLHLTPAGRQQLLARGYSPEAHLQEQLETIARGVTAALGLDQTAAQHLLTQGRFLKDRFEDGPGTVREYLRS</sequence>
<accession>A0A7W8KF45</accession>
<evidence type="ECO:0000313" key="4">
    <source>
        <dbReference type="Proteomes" id="UP000619376"/>
    </source>
</evidence>
<evidence type="ECO:0000313" key="3">
    <source>
        <dbReference type="Proteomes" id="UP000539473"/>
    </source>
</evidence>
<reference evidence="2 3" key="3">
    <citation type="submission" date="2020-08" db="EMBL/GenBank/DDBJ databases">
        <title>Genomic Encyclopedia of Type Strains, Phase IV (KMG-IV): sequencing the most valuable type-strain genomes for metagenomic binning, comparative biology and taxonomic classification.</title>
        <authorList>
            <person name="Goeker M."/>
        </authorList>
    </citation>
    <scope>NUCLEOTIDE SEQUENCE [LARGE SCALE GENOMIC DNA]</scope>
    <source>
        <strain evidence="2 3">DSM 27521</strain>
    </source>
</reference>
<keyword evidence="4" id="KW-1185">Reference proteome</keyword>
<dbReference type="Proteomes" id="UP000619376">
    <property type="component" value="Unassembled WGS sequence"/>
</dbReference>
<reference evidence="1" key="1">
    <citation type="journal article" date="2014" name="Int. J. Syst. Evol. Microbiol.">
        <title>Complete genome of a new Firmicutes species belonging to the dominant human colonic microbiota ('Ruminococcus bicirculans') reveals two chromosomes and a selective capacity to utilize plant glucans.</title>
        <authorList>
            <consortium name="NISC Comparative Sequencing Program"/>
            <person name="Wegmann U."/>
            <person name="Louis P."/>
            <person name="Goesmann A."/>
            <person name="Henrissat B."/>
            <person name="Duncan S.H."/>
            <person name="Flint H.J."/>
        </authorList>
    </citation>
    <scope>NUCLEOTIDE SEQUENCE</scope>
    <source>
        <strain evidence="1">CGMCC 1.18437</strain>
    </source>
</reference>
<dbReference type="EMBL" id="JACHFK010000001">
    <property type="protein sequence ID" value="MBB5375344.1"/>
    <property type="molecule type" value="Genomic_DNA"/>
</dbReference>
<dbReference type="EMBL" id="BNAJ01000001">
    <property type="protein sequence ID" value="GHF29981.1"/>
    <property type="molecule type" value="Genomic_DNA"/>
</dbReference>
<evidence type="ECO:0000313" key="2">
    <source>
        <dbReference type="EMBL" id="MBB5375344.1"/>
    </source>
</evidence>
<proteinExistence type="predicted"/>
<evidence type="ECO:0000313" key="1">
    <source>
        <dbReference type="EMBL" id="GHF29981.1"/>
    </source>
</evidence>
<name>A0A7W8KF45_9DEIO</name>
<dbReference type="Proteomes" id="UP000539473">
    <property type="component" value="Unassembled WGS sequence"/>
</dbReference>